<organism evidence="1 2">
    <name type="scientific">Neurospora tetraspora</name>
    <dbReference type="NCBI Taxonomy" id="94610"/>
    <lineage>
        <taxon>Eukaryota</taxon>
        <taxon>Fungi</taxon>
        <taxon>Dikarya</taxon>
        <taxon>Ascomycota</taxon>
        <taxon>Pezizomycotina</taxon>
        <taxon>Sordariomycetes</taxon>
        <taxon>Sordariomycetidae</taxon>
        <taxon>Sordariales</taxon>
        <taxon>Sordariaceae</taxon>
        <taxon>Neurospora</taxon>
    </lineage>
</organism>
<sequence length="155" mass="17122">MTPTGLLHSLRITSHIYVPPYHKLPQAASETRQNKHDLTSLTYLTDLTYLTHKQTITGTQLSSGVTVSTFVGSPCPGPFTSLAHSPALPSRYLGCPGFRFSSSVRQLQNQALFRCRLFQPPSTFVVCCCRAFPGLCRACRACRVGRDTTTTYTTF</sequence>
<comment type="caution">
    <text evidence="1">The sequence shown here is derived from an EMBL/GenBank/DDBJ whole genome shotgun (WGS) entry which is preliminary data.</text>
</comment>
<dbReference type="RefSeq" id="XP_062685278.1">
    <property type="nucleotide sequence ID" value="XM_062820940.1"/>
</dbReference>
<dbReference type="Proteomes" id="UP001278500">
    <property type="component" value="Unassembled WGS sequence"/>
</dbReference>
<dbReference type="AlphaFoldDB" id="A0AAE0MUY4"/>
<dbReference type="EMBL" id="JAUEPP010000002">
    <property type="protein sequence ID" value="KAK3351983.1"/>
    <property type="molecule type" value="Genomic_DNA"/>
</dbReference>
<keyword evidence="2" id="KW-1185">Reference proteome</keyword>
<reference evidence="1" key="2">
    <citation type="submission" date="2023-06" db="EMBL/GenBank/DDBJ databases">
        <authorList>
            <consortium name="Lawrence Berkeley National Laboratory"/>
            <person name="Haridas S."/>
            <person name="Hensen N."/>
            <person name="Bonometti L."/>
            <person name="Westerberg I."/>
            <person name="Brannstrom I.O."/>
            <person name="Guillou S."/>
            <person name="Cros-Aarteil S."/>
            <person name="Calhoun S."/>
            <person name="Kuo A."/>
            <person name="Mondo S."/>
            <person name="Pangilinan J."/>
            <person name="Riley R."/>
            <person name="Labutti K."/>
            <person name="Andreopoulos B."/>
            <person name="Lipzen A."/>
            <person name="Chen C."/>
            <person name="Yanf M."/>
            <person name="Daum C."/>
            <person name="Ng V."/>
            <person name="Clum A."/>
            <person name="Steindorff A."/>
            <person name="Ohm R."/>
            <person name="Martin F."/>
            <person name="Silar P."/>
            <person name="Natvig D."/>
            <person name="Lalanne C."/>
            <person name="Gautier V."/>
            <person name="Ament-Velasquez S.L."/>
            <person name="Kruys A."/>
            <person name="Hutchinson M.I."/>
            <person name="Powell A.J."/>
            <person name="Barry K."/>
            <person name="Miller A.N."/>
            <person name="Grigoriev I.V."/>
            <person name="Debuchy R."/>
            <person name="Gladieux P."/>
            <person name="Thoren M.H."/>
            <person name="Johannesson H."/>
        </authorList>
    </citation>
    <scope>NUCLEOTIDE SEQUENCE</scope>
    <source>
        <strain evidence="1">CBS 560.94</strain>
    </source>
</reference>
<reference evidence="1" key="1">
    <citation type="journal article" date="2023" name="Mol. Phylogenet. Evol.">
        <title>Genome-scale phylogeny and comparative genomics of the fungal order Sordariales.</title>
        <authorList>
            <person name="Hensen N."/>
            <person name="Bonometti L."/>
            <person name="Westerberg I."/>
            <person name="Brannstrom I.O."/>
            <person name="Guillou S."/>
            <person name="Cros-Aarteil S."/>
            <person name="Calhoun S."/>
            <person name="Haridas S."/>
            <person name="Kuo A."/>
            <person name="Mondo S."/>
            <person name="Pangilinan J."/>
            <person name="Riley R."/>
            <person name="LaButti K."/>
            <person name="Andreopoulos B."/>
            <person name="Lipzen A."/>
            <person name="Chen C."/>
            <person name="Yan M."/>
            <person name="Daum C."/>
            <person name="Ng V."/>
            <person name="Clum A."/>
            <person name="Steindorff A."/>
            <person name="Ohm R.A."/>
            <person name="Martin F."/>
            <person name="Silar P."/>
            <person name="Natvig D.O."/>
            <person name="Lalanne C."/>
            <person name="Gautier V."/>
            <person name="Ament-Velasquez S.L."/>
            <person name="Kruys A."/>
            <person name="Hutchinson M.I."/>
            <person name="Powell A.J."/>
            <person name="Barry K."/>
            <person name="Miller A.N."/>
            <person name="Grigoriev I.V."/>
            <person name="Debuchy R."/>
            <person name="Gladieux P."/>
            <person name="Hiltunen Thoren M."/>
            <person name="Johannesson H."/>
        </authorList>
    </citation>
    <scope>NUCLEOTIDE SEQUENCE</scope>
    <source>
        <strain evidence="1">CBS 560.94</strain>
    </source>
</reference>
<evidence type="ECO:0000313" key="2">
    <source>
        <dbReference type="Proteomes" id="UP001278500"/>
    </source>
</evidence>
<dbReference type="GeneID" id="87858094"/>
<protein>
    <submittedName>
        <fullName evidence="1">Uncharacterized protein</fullName>
    </submittedName>
</protein>
<evidence type="ECO:0000313" key="1">
    <source>
        <dbReference type="EMBL" id="KAK3351983.1"/>
    </source>
</evidence>
<gene>
    <name evidence="1" type="ORF">B0H65DRAFT_141575</name>
</gene>
<accession>A0AAE0MUY4</accession>
<name>A0AAE0MUY4_9PEZI</name>
<proteinExistence type="predicted"/>